<evidence type="ECO:0008006" key="2">
    <source>
        <dbReference type="Google" id="ProtNLM"/>
    </source>
</evidence>
<organism evidence="1">
    <name type="scientific">marine sediment metagenome</name>
    <dbReference type="NCBI Taxonomy" id="412755"/>
    <lineage>
        <taxon>unclassified sequences</taxon>
        <taxon>metagenomes</taxon>
        <taxon>ecological metagenomes</taxon>
    </lineage>
</organism>
<accession>X1FDU3</accession>
<sequence length="86" mass="9621">GGMISQIIAYRHPSRALSLISIMSSTGNPDIPPGDPEVGKVMMTPAPPDRDGYIEYYAKLKRLQHGSVFPFDEVKERELSGRIYDR</sequence>
<proteinExistence type="predicted"/>
<dbReference type="Gene3D" id="3.40.50.1820">
    <property type="entry name" value="alpha/beta hydrolase"/>
    <property type="match status" value="1"/>
</dbReference>
<evidence type="ECO:0000313" key="1">
    <source>
        <dbReference type="EMBL" id="GAH30705.1"/>
    </source>
</evidence>
<protein>
    <recommendedName>
        <fullName evidence="2">AB hydrolase-1 domain-containing protein</fullName>
    </recommendedName>
</protein>
<dbReference type="SUPFAM" id="SSF53474">
    <property type="entry name" value="alpha/beta-Hydrolases"/>
    <property type="match status" value="1"/>
</dbReference>
<gene>
    <name evidence="1" type="ORF">S01H4_66077</name>
</gene>
<name>X1FDU3_9ZZZZ</name>
<dbReference type="EMBL" id="BART01040726">
    <property type="protein sequence ID" value="GAH30705.1"/>
    <property type="molecule type" value="Genomic_DNA"/>
</dbReference>
<reference evidence="1" key="1">
    <citation type="journal article" date="2014" name="Front. Microbiol.">
        <title>High frequency of phylogenetically diverse reductive dehalogenase-homologous genes in deep subseafloor sedimentary metagenomes.</title>
        <authorList>
            <person name="Kawai M."/>
            <person name="Futagami T."/>
            <person name="Toyoda A."/>
            <person name="Takaki Y."/>
            <person name="Nishi S."/>
            <person name="Hori S."/>
            <person name="Arai W."/>
            <person name="Tsubouchi T."/>
            <person name="Morono Y."/>
            <person name="Uchiyama I."/>
            <person name="Ito T."/>
            <person name="Fujiyama A."/>
            <person name="Inagaki F."/>
            <person name="Takami H."/>
        </authorList>
    </citation>
    <scope>NUCLEOTIDE SEQUENCE</scope>
    <source>
        <strain evidence="1">Expedition CK06-06</strain>
    </source>
</reference>
<dbReference type="InterPro" id="IPR029058">
    <property type="entry name" value="AB_hydrolase_fold"/>
</dbReference>
<comment type="caution">
    <text evidence="1">The sequence shown here is derived from an EMBL/GenBank/DDBJ whole genome shotgun (WGS) entry which is preliminary data.</text>
</comment>
<feature type="non-terminal residue" evidence="1">
    <location>
        <position position="1"/>
    </location>
</feature>
<feature type="non-terminal residue" evidence="1">
    <location>
        <position position="86"/>
    </location>
</feature>
<dbReference type="AlphaFoldDB" id="X1FDU3"/>